<dbReference type="CDD" id="cd11608">
    <property type="entry name" value="eIF2D_C"/>
    <property type="match status" value="1"/>
</dbReference>
<proteinExistence type="predicted"/>
<dbReference type="SUPFAM" id="SSF47592">
    <property type="entry name" value="SWIB/MDM2 domain"/>
    <property type="match status" value="1"/>
</dbReference>
<dbReference type="InterPro" id="IPR058886">
    <property type="entry name" value="SWIB_eIF2D"/>
</dbReference>
<dbReference type="PANTHER" id="PTHR12217:SF4">
    <property type="entry name" value="EUKARYOTIC TRANSLATION INITIATION FACTOR 2D"/>
    <property type="match status" value="1"/>
</dbReference>
<dbReference type="Pfam" id="PF25304">
    <property type="entry name" value="WHD_eIF2D"/>
    <property type="match status" value="1"/>
</dbReference>
<evidence type="ECO:0000259" key="1">
    <source>
        <dbReference type="PROSITE" id="PS50296"/>
    </source>
</evidence>
<dbReference type="InterPro" id="IPR036877">
    <property type="entry name" value="SUI1_dom_sf"/>
</dbReference>
<evidence type="ECO:0000313" key="3">
    <source>
        <dbReference type="Proteomes" id="UP000663850"/>
    </source>
</evidence>
<sequence length="581" mass="63396">MFKKPPRKIFTSSALRNSDVKALRQRVLALFPDSKDKVDIEVLVPKGITSCKFDTHLDETGTLYSSAEKDPLWFSMGKGGLTQSNLIPTVYTLWKCPTLLPTISTPAAVIPILVGTDPYTLVPSPILPSLTQGQLVSITQYRSTTPLVVGSMAIDGSELRDNADQKGKATVTLHAAGDTLWALGSKQEPPEGKQPEADITPVAGAVDGVTEALEGVKLDGEADGDSIGEKAAVTERAPTAQEIETTLRATTLYALARLDAASLPLPASTLYSSHILPSRPARPTVPSSNATEQPIDPKTFLSHLDIKHTPHKKLAPFLKTFEKDGILKLKDVRGELLVFSVDAKHPALADVGKWGWKTIGAEEREKKEREKYNAADESVKEILVEEVWFPEASTESFFEACGESTAYYTLLSLRRLLNKYITTHNLQHPTNPKFVVLDEVLSRALLRKGEDGKEFLGRDELVERLSGNMKGMWRVGGTGGFKKMPLHPINVQTKKRQGRKVVTLITGFESFGLDPEVMSDELRKRCASSTSVAPCVEKPKQLEVMVQGGQTKAVTALLLELGVPKKWVQVSENTGKGKGGK</sequence>
<dbReference type="InterPro" id="IPR057429">
    <property type="entry name" value="WH_eIF2D"/>
</dbReference>
<dbReference type="Gene3D" id="3.10.400.20">
    <property type="match status" value="1"/>
</dbReference>
<dbReference type="PANTHER" id="PTHR12217">
    <property type="entry name" value="EUKARYOTIC TRANSLATION INITIATION FACTOR 2D"/>
    <property type="match status" value="1"/>
</dbReference>
<dbReference type="SUPFAM" id="SSF55159">
    <property type="entry name" value="eIF1-like"/>
    <property type="match status" value="1"/>
</dbReference>
<dbReference type="FunFam" id="3.30.780.10:FF:000008">
    <property type="entry name" value="eukaryotic translation initiation factor 2D"/>
    <property type="match status" value="1"/>
</dbReference>
<dbReference type="InterPro" id="IPR039757">
    <property type="entry name" value="EIF2D"/>
</dbReference>
<dbReference type="GO" id="GO:0001731">
    <property type="term" value="P:formation of translation preinitiation complex"/>
    <property type="evidence" value="ECO:0007669"/>
    <property type="project" value="InterPro"/>
</dbReference>
<name>A0A8H3HJP1_9AGAM</name>
<comment type="caution">
    <text evidence="2">The sequence shown here is derived from an EMBL/GenBank/DDBJ whole genome shotgun (WGS) entry which is preliminary data.</text>
</comment>
<dbReference type="Pfam" id="PF01253">
    <property type="entry name" value="SUI1"/>
    <property type="match status" value="1"/>
</dbReference>
<organism evidence="2 3">
    <name type="scientific">Rhizoctonia solani</name>
    <dbReference type="NCBI Taxonomy" id="456999"/>
    <lineage>
        <taxon>Eukaryota</taxon>
        <taxon>Fungi</taxon>
        <taxon>Dikarya</taxon>
        <taxon>Basidiomycota</taxon>
        <taxon>Agaricomycotina</taxon>
        <taxon>Agaricomycetes</taxon>
        <taxon>Cantharellales</taxon>
        <taxon>Ceratobasidiaceae</taxon>
        <taxon>Rhizoctonia</taxon>
    </lineage>
</organism>
<reference evidence="2" key="1">
    <citation type="submission" date="2021-01" db="EMBL/GenBank/DDBJ databases">
        <authorList>
            <person name="Kaushik A."/>
        </authorList>
    </citation>
    <scope>NUCLEOTIDE SEQUENCE</scope>
    <source>
        <strain evidence="2">Type strain: AG8-Rh-89/</strain>
    </source>
</reference>
<gene>
    <name evidence="2" type="ORF">RDB_LOCUS111594</name>
</gene>
<feature type="domain" description="SUI1" evidence="1">
    <location>
        <begin position="489"/>
        <end position="562"/>
    </location>
</feature>
<dbReference type="EMBL" id="CAJMWZ010006114">
    <property type="protein sequence ID" value="CAE6515768.1"/>
    <property type="molecule type" value="Genomic_DNA"/>
</dbReference>
<dbReference type="InterPro" id="IPR001950">
    <property type="entry name" value="SUI1"/>
</dbReference>
<dbReference type="GO" id="GO:0003743">
    <property type="term" value="F:translation initiation factor activity"/>
    <property type="evidence" value="ECO:0007669"/>
    <property type="project" value="InterPro"/>
</dbReference>
<dbReference type="Gene3D" id="3.30.780.10">
    <property type="entry name" value="SUI1-like domain"/>
    <property type="match status" value="1"/>
</dbReference>
<dbReference type="InterPro" id="IPR039759">
    <property type="entry name" value="eIF2D_SUI1"/>
</dbReference>
<dbReference type="InterPro" id="IPR048248">
    <property type="entry name" value="PUA_eIF2d-like"/>
</dbReference>
<dbReference type="InterPro" id="IPR041366">
    <property type="entry name" value="Pre-PUA"/>
</dbReference>
<dbReference type="AlphaFoldDB" id="A0A8H3HJP1"/>
<dbReference type="InterPro" id="IPR036885">
    <property type="entry name" value="SWIB_MDM2_dom_sf"/>
</dbReference>
<dbReference type="Pfam" id="PF17832">
    <property type="entry name" value="Pre-PUA"/>
    <property type="match status" value="1"/>
</dbReference>
<accession>A0A8H3HJP1</accession>
<dbReference type="Proteomes" id="UP000663850">
    <property type="component" value="Unassembled WGS sequence"/>
</dbReference>
<protein>
    <recommendedName>
        <fullName evidence="1">SUI1 domain-containing protein</fullName>
    </recommendedName>
</protein>
<dbReference type="Pfam" id="PF26292">
    <property type="entry name" value="PUA_elF2D"/>
    <property type="match status" value="1"/>
</dbReference>
<dbReference type="Pfam" id="PF26291">
    <property type="entry name" value="SWIB_eIF2D"/>
    <property type="match status" value="1"/>
</dbReference>
<dbReference type="PROSITE" id="PS50296">
    <property type="entry name" value="SUI1"/>
    <property type="match status" value="1"/>
</dbReference>
<evidence type="ECO:0000313" key="2">
    <source>
        <dbReference type="EMBL" id="CAE6515768.1"/>
    </source>
</evidence>